<name>A0A7E4UX99_PANRE</name>
<accession>A0A7E4UX99</accession>
<dbReference type="Pfam" id="PF21646">
    <property type="entry name" value="ACTMAP-like_C"/>
    <property type="match status" value="1"/>
</dbReference>
<protein>
    <recommendedName>
        <fullName evidence="5">Actin maturation protease</fullName>
    </recommendedName>
    <alternativeName>
        <fullName evidence="6">Actin aminopeptidase ACTMAP</fullName>
    </alternativeName>
</protein>
<reference evidence="9" key="1">
    <citation type="journal article" date="2013" name="Genetics">
        <title>The draft genome and transcriptome of Panagrellus redivivus are shaped by the harsh demands of a free-living lifestyle.</title>
        <authorList>
            <person name="Srinivasan J."/>
            <person name="Dillman A.R."/>
            <person name="Macchietto M.G."/>
            <person name="Heikkinen L."/>
            <person name="Lakso M."/>
            <person name="Fracchia K.M."/>
            <person name="Antoshechkin I."/>
            <person name="Mortazavi A."/>
            <person name="Wong G."/>
            <person name="Sternberg P.W."/>
        </authorList>
    </citation>
    <scope>NUCLEOTIDE SEQUENCE [LARGE SCALE GENOMIC DNA]</scope>
    <source>
        <strain evidence="9">MT8872</strain>
    </source>
</reference>
<evidence type="ECO:0000256" key="6">
    <source>
        <dbReference type="ARBA" id="ARBA00034908"/>
    </source>
</evidence>
<evidence type="ECO:0000313" key="9">
    <source>
        <dbReference type="Proteomes" id="UP000492821"/>
    </source>
</evidence>
<evidence type="ECO:0000256" key="5">
    <source>
        <dbReference type="ARBA" id="ARBA00034848"/>
    </source>
</evidence>
<evidence type="ECO:0000256" key="2">
    <source>
        <dbReference type="ARBA" id="ARBA00022670"/>
    </source>
</evidence>
<dbReference type="WBParaSite" id="Pan_g13543.t1">
    <property type="protein sequence ID" value="Pan_g13543.t1"/>
    <property type="gene ID" value="Pan_g13543"/>
</dbReference>
<dbReference type="GO" id="GO:0006508">
    <property type="term" value="P:proteolysis"/>
    <property type="evidence" value="ECO:0007669"/>
    <property type="project" value="UniProtKB-KW"/>
</dbReference>
<dbReference type="PANTHER" id="PTHR28631">
    <property type="entry name" value="UPF0692 PROTEIN C19ORF54"/>
    <property type="match status" value="1"/>
</dbReference>
<comment type="similarity">
    <text evidence="4">Belongs to the ACTMAP family.</text>
</comment>
<keyword evidence="1" id="KW-0031">Aminopeptidase</keyword>
<dbReference type="Proteomes" id="UP000492821">
    <property type="component" value="Unassembled WGS sequence"/>
</dbReference>
<evidence type="ECO:0000256" key="1">
    <source>
        <dbReference type="ARBA" id="ARBA00022438"/>
    </source>
</evidence>
<keyword evidence="9" id="KW-1185">Reference proteome</keyword>
<evidence type="ECO:0000256" key="4">
    <source>
        <dbReference type="ARBA" id="ARBA00034725"/>
    </source>
</evidence>
<dbReference type="PANTHER" id="PTHR28631:SF1">
    <property type="entry name" value="ACTIN MATURATION PROTEASE"/>
    <property type="match status" value="1"/>
</dbReference>
<feature type="compositionally biased region" description="Polar residues" evidence="8">
    <location>
        <begin position="230"/>
        <end position="240"/>
    </location>
</feature>
<organism evidence="9 10">
    <name type="scientific">Panagrellus redivivus</name>
    <name type="common">Microworm</name>
    <dbReference type="NCBI Taxonomy" id="6233"/>
    <lineage>
        <taxon>Eukaryota</taxon>
        <taxon>Metazoa</taxon>
        <taxon>Ecdysozoa</taxon>
        <taxon>Nematoda</taxon>
        <taxon>Chromadorea</taxon>
        <taxon>Rhabditida</taxon>
        <taxon>Tylenchina</taxon>
        <taxon>Panagrolaimomorpha</taxon>
        <taxon>Panagrolaimoidea</taxon>
        <taxon>Panagrolaimidae</taxon>
        <taxon>Panagrellus</taxon>
    </lineage>
</organism>
<dbReference type="InterPro" id="IPR040043">
    <property type="entry name" value="ACTMAP"/>
</dbReference>
<proteinExistence type="inferred from homology"/>
<comment type="catalytic activity">
    <reaction evidence="7">
        <text>N-terminal N(alpha)-acetyl-L-cysteinyl-L-aspartyl-[protein] + H2O = N-terminal L-aspartyl-[protein] + N-acetyl-L-cysteine</text>
        <dbReference type="Rhea" id="RHEA:74579"/>
        <dbReference type="Rhea" id="RHEA-COMP:12669"/>
        <dbReference type="Rhea" id="RHEA-COMP:18395"/>
        <dbReference type="ChEBI" id="CHEBI:15377"/>
        <dbReference type="ChEBI" id="CHEBI:64720"/>
        <dbReference type="ChEBI" id="CHEBI:78236"/>
        <dbReference type="ChEBI" id="CHEBI:193599"/>
    </reaction>
    <physiologicalReaction direction="left-to-right" evidence="7">
        <dbReference type="Rhea" id="RHEA:74580"/>
    </physiologicalReaction>
</comment>
<keyword evidence="2" id="KW-0645">Protease</keyword>
<keyword evidence="3" id="KW-0378">Hydrolase</keyword>
<dbReference type="GO" id="GO:0004177">
    <property type="term" value="F:aminopeptidase activity"/>
    <property type="evidence" value="ECO:0007669"/>
    <property type="project" value="UniProtKB-KW"/>
</dbReference>
<evidence type="ECO:0000256" key="8">
    <source>
        <dbReference type="SAM" id="MobiDB-lite"/>
    </source>
</evidence>
<evidence type="ECO:0000256" key="3">
    <source>
        <dbReference type="ARBA" id="ARBA00022801"/>
    </source>
</evidence>
<evidence type="ECO:0000313" key="10">
    <source>
        <dbReference type="WBParaSite" id="Pan_g13543.t1"/>
    </source>
</evidence>
<dbReference type="AlphaFoldDB" id="A0A7E4UX99"/>
<evidence type="ECO:0000256" key="7">
    <source>
        <dbReference type="ARBA" id="ARBA00049041"/>
    </source>
</evidence>
<reference evidence="10" key="2">
    <citation type="submission" date="2020-10" db="UniProtKB">
        <authorList>
            <consortium name="WormBaseParasite"/>
        </authorList>
    </citation>
    <scope>IDENTIFICATION</scope>
</reference>
<feature type="region of interest" description="Disordered" evidence="8">
    <location>
        <begin position="221"/>
        <end position="257"/>
    </location>
</feature>
<sequence length="293" mass="31690">MASEAPTVTTDMEVCGPLLWTRLEVAVEAKGDSANARVFFHSADGGHLQEGPTCGFVALFLAAKSAGLVPSEEYIVNVADALAWARMVGFSNLGEMFSVDWLSRVGKSFYSLGVFTPTALPTPDTLITTINAGKVFIVPYDCDKNFEPTNRNGEGAHWAAVVGYAVFGEDDANASADAPQKARISLVQLNPTESEAINPDELFVIAYQGKSKNSWEQKPALGNRIKKGGNENSAESQITWRESRQRQPAARARMRTRRKPRALFVRTSRRAESLALCECSVARGGASGNDVSI</sequence>